<organism evidence="3 4">
    <name type="scientific">Physocladia obscura</name>
    <dbReference type="NCBI Taxonomy" id="109957"/>
    <lineage>
        <taxon>Eukaryota</taxon>
        <taxon>Fungi</taxon>
        <taxon>Fungi incertae sedis</taxon>
        <taxon>Chytridiomycota</taxon>
        <taxon>Chytridiomycota incertae sedis</taxon>
        <taxon>Chytridiomycetes</taxon>
        <taxon>Chytridiales</taxon>
        <taxon>Chytriomycetaceae</taxon>
        <taxon>Physocladia</taxon>
    </lineage>
</organism>
<dbReference type="AlphaFoldDB" id="A0AAD5XC43"/>
<gene>
    <name evidence="3" type="ORF">HK100_007448</name>
</gene>
<dbReference type="InterPro" id="IPR004045">
    <property type="entry name" value="Glutathione_S-Trfase_N"/>
</dbReference>
<feature type="domain" description="GST N-terminal" evidence="2">
    <location>
        <begin position="35"/>
        <end position="116"/>
    </location>
</feature>
<dbReference type="Pfam" id="PF13409">
    <property type="entry name" value="GST_N_2"/>
    <property type="match status" value="1"/>
</dbReference>
<dbReference type="Proteomes" id="UP001211907">
    <property type="component" value="Unassembled WGS sequence"/>
</dbReference>
<evidence type="ECO:0000256" key="1">
    <source>
        <dbReference type="SAM" id="MobiDB-lite"/>
    </source>
</evidence>
<dbReference type="Gene3D" id="1.20.1050.10">
    <property type="match status" value="1"/>
</dbReference>
<proteinExistence type="predicted"/>
<keyword evidence="4" id="KW-1185">Reference proteome</keyword>
<dbReference type="InterPro" id="IPR036282">
    <property type="entry name" value="Glutathione-S-Trfase_C_sf"/>
</dbReference>
<dbReference type="InterPro" id="IPR050983">
    <property type="entry name" value="GST_Omega/HSP26"/>
</dbReference>
<evidence type="ECO:0000259" key="2">
    <source>
        <dbReference type="PROSITE" id="PS50404"/>
    </source>
</evidence>
<dbReference type="InterPro" id="IPR036249">
    <property type="entry name" value="Thioredoxin-like_sf"/>
</dbReference>
<feature type="region of interest" description="Disordered" evidence="1">
    <location>
        <begin position="403"/>
        <end position="423"/>
    </location>
</feature>
<protein>
    <recommendedName>
        <fullName evidence="2">GST N-terminal domain-containing protein</fullName>
    </recommendedName>
</protein>
<comment type="caution">
    <text evidence="3">The sequence shown here is derived from an EMBL/GenBank/DDBJ whole genome shotgun (WGS) entry which is preliminary data.</text>
</comment>
<evidence type="ECO:0000313" key="3">
    <source>
        <dbReference type="EMBL" id="KAJ3090444.1"/>
    </source>
</evidence>
<sequence>MSKIFSWASIEATSAPGKLARKEVEQWTQNTQTRVVLYRDRFGWCPYCHKVWLWLEEKGVDYSVRKVSMFCYGQKEAWYTAKFPRGMLPALELDGALLTESDSILVALESAFGSNIHPVSDTESPRDKHEYTLDSTTLQPLRRLERRFFSAWCAWLCRPQDSSNSAKLGFLNCLRDIDNALSATPGPYFLASFSVMDIIFAPFLERAHASIYYYKGVDIYSPTLNFPYLYAWQVAMTSRKSVGSIRADFHTHVHDLPPQLGGCFPSGDQVQQECARKVDKGPWITLPDFVDYTNWQELRVEALYRVWKHREAIKFVNPDKATDRFDIALRCTLTNMMNAPYLLYSFGAAGNETLIKPPEGSAIGIRHLRNQICVPRDMSIGAANLLRQALEATAALDGDAEPLALPTSHRRDQDATPFSSPNL</sequence>
<dbReference type="PROSITE" id="PS50404">
    <property type="entry name" value="GST_NTER"/>
    <property type="match status" value="1"/>
</dbReference>
<dbReference type="PANTHER" id="PTHR43968:SF14">
    <property type="entry name" value="GLUTATHIONE S-TRANSFERASE"/>
    <property type="match status" value="1"/>
</dbReference>
<dbReference type="PANTHER" id="PTHR43968">
    <property type="match status" value="1"/>
</dbReference>
<dbReference type="Pfam" id="PF16865">
    <property type="entry name" value="GST_C_5"/>
    <property type="match status" value="1"/>
</dbReference>
<name>A0AAD5XC43_9FUNG</name>
<dbReference type="CDD" id="cd00570">
    <property type="entry name" value="GST_N_family"/>
    <property type="match status" value="1"/>
</dbReference>
<reference evidence="3" key="1">
    <citation type="submission" date="2020-05" db="EMBL/GenBank/DDBJ databases">
        <title>Phylogenomic resolution of chytrid fungi.</title>
        <authorList>
            <person name="Stajich J.E."/>
            <person name="Amses K."/>
            <person name="Simmons R."/>
            <person name="Seto K."/>
            <person name="Myers J."/>
            <person name="Bonds A."/>
            <person name="Quandt C.A."/>
            <person name="Barry K."/>
            <person name="Liu P."/>
            <person name="Grigoriev I."/>
            <person name="Longcore J.E."/>
            <person name="James T.Y."/>
        </authorList>
    </citation>
    <scope>NUCLEOTIDE SEQUENCE</scope>
    <source>
        <strain evidence="3">JEL0513</strain>
    </source>
</reference>
<dbReference type="SUPFAM" id="SSF52833">
    <property type="entry name" value="Thioredoxin-like"/>
    <property type="match status" value="1"/>
</dbReference>
<dbReference type="SUPFAM" id="SSF47616">
    <property type="entry name" value="GST C-terminal domain-like"/>
    <property type="match status" value="1"/>
</dbReference>
<evidence type="ECO:0000313" key="4">
    <source>
        <dbReference type="Proteomes" id="UP001211907"/>
    </source>
</evidence>
<accession>A0AAD5XC43</accession>
<dbReference type="PROSITE" id="PS51354">
    <property type="entry name" value="GLUTAREDOXIN_2"/>
    <property type="match status" value="1"/>
</dbReference>
<dbReference type="GO" id="GO:0005737">
    <property type="term" value="C:cytoplasm"/>
    <property type="evidence" value="ECO:0007669"/>
    <property type="project" value="TreeGrafter"/>
</dbReference>
<dbReference type="EMBL" id="JADGJH010003511">
    <property type="protein sequence ID" value="KAJ3090444.1"/>
    <property type="molecule type" value="Genomic_DNA"/>
</dbReference>
<dbReference type="InterPro" id="IPR041695">
    <property type="entry name" value="GST_C_5"/>
</dbReference>
<dbReference type="Gene3D" id="3.40.30.10">
    <property type="entry name" value="Glutaredoxin"/>
    <property type="match status" value="1"/>
</dbReference>